<dbReference type="Gene3D" id="2.30.40.10">
    <property type="entry name" value="Urease, subunit C, domain 1"/>
    <property type="match status" value="1"/>
</dbReference>
<gene>
    <name evidence="4" type="ORF">C1O66_16395</name>
</gene>
<organism evidence="4 5">
    <name type="scientific">Kinneretia aquatilis</name>
    <dbReference type="NCBI Taxonomy" id="2070761"/>
    <lineage>
        <taxon>Bacteria</taxon>
        <taxon>Pseudomonadati</taxon>
        <taxon>Pseudomonadota</taxon>
        <taxon>Betaproteobacteria</taxon>
        <taxon>Burkholderiales</taxon>
        <taxon>Sphaerotilaceae</taxon>
        <taxon>Roseateles</taxon>
    </lineage>
</organism>
<evidence type="ECO:0000256" key="2">
    <source>
        <dbReference type="ARBA" id="ARBA00022801"/>
    </source>
</evidence>
<dbReference type="GO" id="GO:0006046">
    <property type="term" value="P:N-acetylglucosamine catabolic process"/>
    <property type="evidence" value="ECO:0007669"/>
    <property type="project" value="TreeGrafter"/>
</dbReference>
<dbReference type="InterPro" id="IPR032466">
    <property type="entry name" value="Metal_Hydrolase"/>
</dbReference>
<proteinExistence type="inferred from homology"/>
<keyword evidence="2" id="KW-0378">Hydrolase</keyword>
<dbReference type="SUPFAM" id="SSF51556">
    <property type="entry name" value="Metallo-dependent hydrolases"/>
    <property type="match status" value="1"/>
</dbReference>
<dbReference type="GO" id="GO:0008448">
    <property type="term" value="F:N-acetylglucosamine-6-phosphate deacetylase activity"/>
    <property type="evidence" value="ECO:0007669"/>
    <property type="project" value="TreeGrafter"/>
</dbReference>
<evidence type="ECO:0000313" key="5">
    <source>
        <dbReference type="Proteomes" id="UP000235916"/>
    </source>
</evidence>
<accession>A0A2N8KZT7</accession>
<dbReference type="SUPFAM" id="SSF51338">
    <property type="entry name" value="Composite domain of metallo-dependent hydrolases"/>
    <property type="match status" value="1"/>
</dbReference>
<dbReference type="Gene3D" id="3.20.20.140">
    <property type="entry name" value="Metal-dependent hydrolases"/>
    <property type="match status" value="1"/>
</dbReference>
<evidence type="ECO:0000313" key="4">
    <source>
        <dbReference type="EMBL" id="PND38951.1"/>
    </source>
</evidence>
<dbReference type="InterPro" id="IPR013108">
    <property type="entry name" value="Amidohydro_3"/>
</dbReference>
<evidence type="ECO:0000256" key="1">
    <source>
        <dbReference type="ARBA" id="ARBA00010716"/>
    </source>
</evidence>
<evidence type="ECO:0000259" key="3">
    <source>
        <dbReference type="Pfam" id="PF07969"/>
    </source>
</evidence>
<dbReference type="RefSeq" id="WP_102768868.1">
    <property type="nucleotide sequence ID" value="NZ_POSP01000003.1"/>
</dbReference>
<dbReference type="PANTHER" id="PTHR11113:SF14">
    <property type="entry name" value="N-ACETYLGLUCOSAMINE-6-PHOSPHATE DEACETYLASE"/>
    <property type="match status" value="1"/>
</dbReference>
<dbReference type="InterPro" id="IPR023100">
    <property type="entry name" value="D-aminoacylase_insert_dom_sf"/>
</dbReference>
<feature type="domain" description="Amidohydrolase 3" evidence="3">
    <location>
        <begin position="46"/>
        <end position="250"/>
    </location>
</feature>
<dbReference type="AlphaFoldDB" id="A0A2N8KZT7"/>
<dbReference type="Pfam" id="PF07969">
    <property type="entry name" value="Amidohydro_3"/>
    <property type="match status" value="2"/>
</dbReference>
<feature type="domain" description="Amidohydrolase 3" evidence="3">
    <location>
        <begin position="348"/>
        <end position="461"/>
    </location>
</feature>
<keyword evidence="5" id="KW-1185">Reference proteome</keyword>
<comment type="caution">
    <text evidence="4">The sequence shown here is derived from an EMBL/GenBank/DDBJ whole genome shotgun (WGS) entry which is preliminary data.</text>
</comment>
<protein>
    <submittedName>
        <fullName evidence="4">D-aminoacylase</fullName>
    </submittedName>
</protein>
<name>A0A2N8KZT7_9BURK</name>
<dbReference type="Gene3D" id="3.30.1490.130">
    <property type="entry name" value="D-aminoacylase. Domain 3"/>
    <property type="match status" value="1"/>
</dbReference>
<sequence length="489" mass="52155">MQLLRGALIVDGVLSPAWTGDLLFDASGILEIGPDLSGRVGSHVSVRDCQGLALAPGFIDVHTHDDAALLLDPAMRPKLSQGVTTVVVGNCGISLVPLRLAPDQALPPPLNLLPAEAYRYARFADYRAALEAAQPAVNVLALVGHTALRAACMPELDRPARPAELAAMCALLDQALAEGAGGLSSGTFYAPAAAAPPEELLALARVAARHSGRIYATHLRDEMAGVLAAIEEAADTAHQAGLPLQISHHKCAGHRQWGRAIETLALIERLARRQDLGLDVYPYLAGSTVLREDLVDGHTPIRLTWSAPHPERSGQWLAEVASEWGVTEVEACRRLQPGGACYFQMCEDDVDRILAHPLAMIGSDGLPHDRQPHPRLWGAFPRVLAHYSRERGLLSLERAVHKMSGQSAQRFGLLHERGQLRPGAAADLLLFDPAVVQDAADYADPCRPARGIEAVWVNGRLALEAGVERARAGRVLSPCASRAAGASSS</sequence>
<comment type="similarity">
    <text evidence="1">Belongs to the metallo-dependent hydrolases superfamily. NagA family.</text>
</comment>
<dbReference type="InterPro" id="IPR011059">
    <property type="entry name" value="Metal-dep_hydrolase_composite"/>
</dbReference>
<dbReference type="CDD" id="cd01297">
    <property type="entry name" value="D-aminoacylase"/>
    <property type="match status" value="1"/>
</dbReference>
<dbReference type="EMBL" id="POSP01000003">
    <property type="protein sequence ID" value="PND38951.1"/>
    <property type="molecule type" value="Genomic_DNA"/>
</dbReference>
<dbReference type="Proteomes" id="UP000235916">
    <property type="component" value="Unassembled WGS sequence"/>
</dbReference>
<dbReference type="OrthoDB" id="9766983at2"/>
<reference evidence="4 5" key="1">
    <citation type="submission" date="2018-01" db="EMBL/GenBank/DDBJ databases">
        <title>Draft genome sequence of Paucibacter aquatile CR182 isolated from freshwater of the Nakdong River.</title>
        <authorList>
            <person name="Choi A."/>
            <person name="Chung E.J."/>
        </authorList>
    </citation>
    <scope>NUCLEOTIDE SEQUENCE [LARGE SCALE GENOMIC DNA]</scope>
    <source>
        <strain evidence="4 5">CR182</strain>
    </source>
</reference>
<dbReference type="PANTHER" id="PTHR11113">
    <property type="entry name" value="N-ACETYLGLUCOSAMINE-6-PHOSPHATE DEACETYLASE"/>
    <property type="match status" value="1"/>
</dbReference>